<organism evidence="2 3">
    <name type="scientific">Angomonas deanei</name>
    <dbReference type="NCBI Taxonomy" id="59799"/>
    <lineage>
        <taxon>Eukaryota</taxon>
        <taxon>Discoba</taxon>
        <taxon>Euglenozoa</taxon>
        <taxon>Kinetoplastea</taxon>
        <taxon>Metakinetoplastina</taxon>
        <taxon>Trypanosomatida</taxon>
        <taxon>Trypanosomatidae</taxon>
        <taxon>Strigomonadinae</taxon>
        <taxon>Angomonas</taxon>
    </lineage>
</organism>
<dbReference type="Proteomes" id="UP000515908">
    <property type="component" value="Chromosome 12"/>
</dbReference>
<sequence length="95" mass="10689">MAFFSSLPILLIEMIATLQLGEMTNILDTVVFVLQGIGSLVGMTIGWIAYLRFVSRNLQQFRGPERQIVDENTELPTRTTQIIMVTPVRGQPTHI</sequence>
<reference evidence="2 3" key="1">
    <citation type="submission" date="2020-08" db="EMBL/GenBank/DDBJ databases">
        <authorList>
            <person name="Newling K."/>
            <person name="Davey J."/>
            <person name="Forrester S."/>
        </authorList>
    </citation>
    <scope>NUCLEOTIDE SEQUENCE [LARGE SCALE GENOMIC DNA]</scope>
    <source>
        <strain evidence="3">Crithidia deanei Carvalho (ATCC PRA-265)</strain>
    </source>
</reference>
<dbReference type="VEuPathDB" id="TriTrypDB:ADEAN_000655100"/>
<name>A0A7G2CGQ6_9TRYP</name>
<dbReference type="OrthoDB" id="258750at2759"/>
<keyword evidence="3" id="KW-1185">Reference proteome</keyword>
<feature type="transmembrane region" description="Helical" evidence="1">
    <location>
        <begin position="30"/>
        <end position="53"/>
    </location>
</feature>
<evidence type="ECO:0000256" key="1">
    <source>
        <dbReference type="SAM" id="Phobius"/>
    </source>
</evidence>
<proteinExistence type="predicted"/>
<evidence type="ECO:0000313" key="2">
    <source>
        <dbReference type="EMBL" id="CAD2219058.1"/>
    </source>
</evidence>
<keyword evidence="1" id="KW-0472">Membrane</keyword>
<keyword evidence="1" id="KW-1133">Transmembrane helix</keyword>
<dbReference type="AlphaFoldDB" id="A0A7G2CGQ6"/>
<accession>A0A7G2CGQ6</accession>
<keyword evidence="1" id="KW-0812">Transmembrane</keyword>
<evidence type="ECO:0000313" key="3">
    <source>
        <dbReference type="Proteomes" id="UP000515908"/>
    </source>
</evidence>
<protein>
    <submittedName>
        <fullName evidence="2">Uncharacterized protein</fullName>
    </submittedName>
</protein>
<dbReference type="EMBL" id="LR877156">
    <property type="protein sequence ID" value="CAD2219058.1"/>
    <property type="molecule type" value="Genomic_DNA"/>
</dbReference>
<gene>
    <name evidence="2" type="ORF">ADEAN_000655100</name>
</gene>